<accession>A0A7X9TBN2</accession>
<reference evidence="1 2" key="1">
    <citation type="submission" date="2020-04" db="EMBL/GenBank/DDBJ databases">
        <authorList>
            <person name="Hitch T.C.A."/>
            <person name="Wylensek D."/>
            <person name="Clavel T."/>
        </authorList>
    </citation>
    <scope>NUCLEOTIDE SEQUENCE [LARGE SCALE GENOMIC DNA]</scope>
    <source>
        <strain evidence="1 2">105184</strain>
    </source>
</reference>
<dbReference type="AlphaFoldDB" id="A0A7X9TBN2"/>
<evidence type="ECO:0000313" key="1">
    <source>
        <dbReference type="EMBL" id="NMF26483.1"/>
    </source>
</evidence>
<dbReference type="EMBL" id="JABAGR010000008">
    <property type="protein sequence ID" value="NMF26483.1"/>
    <property type="molecule type" value="Genomic_DNA"/>
</dbReference>
<dbReference type="Proteomes" id="UP000565613">
    <property type="component" value="Unassembled WGS sequence"/>
</dbReference>
<organism evidence="1 2">
    <name type="scientific">Parafannyhessea umbonata</name>
    <dbReference type="NCBI Taxonomy" id="604330"/>
    <lineage>
        <taxon>Bacteria</taxon>
        <taxon>Bacillati</taxon>
        <taxon>Actinomycetota</taxon>
        <taxon>Coriobacteriia</taxon>
        <taxon>Coriobacteriales</taxon>
        <taxon>Atopobiaceae</taxon>
        <taxon>Parafannyhessea</taxon>
    </lineage>
</organism>
<name>A0A7X9TBN2_9ACTN</name>
<dbReference type="RefSeq" id="WP_170104529.1">
    <property type="nucleotide sequence ID" value="NZ_JABAGR010000008.1"/>
</dbReference>
<gene>
    <name evidence="1" type="ORF">HF885_08590</name>
</gene>
<protein>
    <submittedName>
        <fullName evidence="1">Uncharacterized protein</fullName>
    </submittedName>
</protein>
<comment type="caution">
    <text evidence="1">The sequence shown here is derived from an EMBL/GenBank/DDBJ whole genome shotgun (WGS) entry which is preliminary data.</text>
</comment>
<sequence>MAATNASKIVLPVEVAQDILRKAQNNSTIQAQSPSTPALFKNVENAVCTKEPKAESSCC</sequence>
<proteinExistence type="predicted"/>
<evidence type="ECO:0000313" key="2">
    <source>
        <dbReference type="Proteomes" id="UP000565613"/>
    </source>
</evidence>